<sequence>MRKGIAAPTILLVVVLFSVVGIVLFTLGNNKGNDVKGTSNKKASDEKAGFVFEVSSSTTWEMPEYLCNTESECKSGPTSGKRWGTIGGGGTSMKSVLVPYEDAWKAYKYLKIYMKPGLSSSGVVFKVNLLNDGTGAQKVTMGEDNLNYEAVLVPLENSVSGQIKVASFTSER</sequence>
<keyword evidence="1" id="KW-0812">Transmembrane</keyword>
<proteinExistence type="predicted"/>
<dbReference type="Proteomes" id="UP000177458">
    <property type="component" value="Unassembled WGS sequence"/>
</dbReference>
<name>A0A1F4UYV6_UNCKA</name>
<protein>
    <submittedName>
        <fullName evidence="2">Uncharacterized protein</fullName>
    </submittedName>
</protein>
<accession>A0A1F4UYV6</accession>
<keyword evidence="1" id="KW-0472">Membrane</keyword>
<keyword evidence="1" id="KW-1133">Transmembrane helix</keyword>
<evidence type="ECO:0000313" key="2">
    <source>
        <dbReference type="EMBL" id="OGC50155.1"/>
    </source>
</evidence>
<evidence type="ECO:0000313" key="3">
    <source>
        <dbReference type="Proteomes" id="UP000177458"/>
    </source>
</evidence>
<reference evidence="2 3" key="1">
    <citation type="journal article" date="2016" name="Nat. Commun.">
        <title>Thousands of microbial genomes shed light on interconnected biogeochemical processes in an aquifer system.</title>
        <authorList>
            <person name="Anantharaman K."/>
            <person name="Brown C.T."/>
            <person name="Hug L.A."/>
            <person name="Sharon I."/>
            <person name="Castelle C.J."/>
            <person name="Probst A.J."/>
            <person name="Thomas B.C."/>
            <person name="Singh A."/>
            <person name="Wilkins M.J."/>
            <person name="Karaoz U."/>
            <person name="Brodie E.L."/>
            <person name="Williams K.H."/>
            <person name="Hubbard S.S."/>
            <person name="Banfield J.F."/>
        </authorList>
    </citation>
    <scope>NUCLEOTIDE SEQUENCE [LARGE SCALE GENOMIC DNA]</scope>
</reference>
<evidence type="ECO:0000256" key="1">
    <source>
        <dbReference type="SAM" id="Phobius"/>
    </source>
</evidence>
<organism evidence="2 3">
    <name type="scientific">candidate division WWE3 bacterium RIFCSPLOWO2_01_FULL_37_15</name>
    <dbReference type="NCBI Taxonomy" id="1802622"/>
    <lineage>
        <taxon>Bacteria</taxon>
        <taxon>Katanobacteria</taxon>
    </lineage>
</organism>
<dbReference type="EMBL" id="MEVF01000009">
    <property type="protein sequence ID" value="OGC50155.1"/>
    <property type="molecule type" value="Genomic_DNA"/>
</dbReference>
<comment type="caution">
    <text evidence="2">The sequence shown here is derived from an EMBL/GenBank/DDBJ whole genome shotgun (WGS) entry which is preliminary data.</text>
</comment>
<gene>
    <name evidence="2" type="ORF">A3A69_00690</name>
</gene>
<dbReference type="AlphaFoldDB" id="A0A1F4UYV6"/>
<feature type="transmembrane region" description="Helical" evidence="1">
    <location>
        <begin position="6"/>
        <end position="27"/>
    </location>
</feature>